<gene>
    <name evidence="1" type="ORF">LSAT_V11C500253300</name>
</gene>
<sequence length="107" mass="12347">MGINNVLRGARKLPIRASIDLTFNRTKHSSVVMNCNTPLPSCMWSLFLKLEIHQQSHTIVELHYNESVYIIVTKFKINGNGGNTHSVHYFRHQHTCDDRSRLLKTLC</sequence>
<accession>A0A9R1XCQ5</accession>
<organism evidence="1 2">
    <name type="scientific">Lactuca sativa</name>
    <name type="common">Garden lettuce</name>
    <dbReference type="NCBI Taxonomy" id="4236"/>
    <lineage>
        <taxon>Eukaryota</taxon>
        <taxon>Viridiplantae</taxon>
        <taxon>Streptophyta</taxon>
        <taxon>Embryophyta</taxon>
        <taxon>Tracheophyta</taxon>
        <taxon>Spermatophyta</taxon>
        <taxon>Magnoliopsida</taxon>
        <taxon>eudicotyledons</taxon>
        <taxon>Gunneridae</taxon>
        <taxon>Pentapetalae</taxon>
        <taxon>asterids</taxon>
        <taxon>campanulids</taxon>
        <taxon>Asterales</taxon>
        <taxon>Asteraceae</taxon>
        <taxon>Cichorioideae</taxon>
        <taxon>Cichorieae</taxon>
        <taxon>Lactucinae</taxon>
        <taxon>Lactuca</taxon>
    </lineage>
</organism>
<comment type="caution">
    <text evidence="1">The sequence shown here is derived from an EMBL/GenBank/DDBJ whole genome shotgun (WGS) entry which is preliminary data.</text>
</comment>
<dbReference type="EMBL" id="NBSK02000005">
    <property type="protein sequence ID" value="KAJ0207951.1"/>
    <property type="molecule type" value="Genomic_DNA"/>
</dbReference>
<name>A0A9R1XCQ5_LACSA</name>
<dbReference type="AlphaFoldDB" id="A0A9R1XCQ5"/>
<reference evidence="1 2" key="1">
    <citation type="journal article" date="2017" name="Nat. Commun.">
        <title>Genome assembly with in vitro proximity ligation data and whole-genome triplication in lettuce.</title>
        <authorList>
            <person name="Reyes-Chin-Wo S."/>
            <person name="Wang Z."/>
            <person name="Yang X."/>
            <person name="Kozik A."/>
            <person name="Arikit S."/>
            <person name="Song C."/>
            <person name="Xia L."/>
            <person name="Froenicke L."/>
            <person name="Lavelle D.O."/>
            <person name="Truco M.J."/>
            <person name="Xia R."/>
            <person name="Zhu S."/>
            <person name="Xu C."/>
            <person name="Xu H."/>
            <person name="Xu X."/>
            <person name="Cox K."/>
            <person name="Korf I."/>
            <person name="Meyers B.C."/>
            <person name="Michelmore R.W."/>
        </authorList>
    </citation>
    <scope>NUCLEOTIDE SEQUENCE [LARGE SCALE GENOMIC DNA]</scope>
    <source>
        <strain evidence="2">cv. Salinas</strain>
        <tissue evidence="1">Seedlings</tissue>
    </source>
</reference>
<evidence type="ECO:0000313" key="2">
    <source>
        <dbReference type="Proteomes" id="UP000235145"/>
    </source>
</evidence>
<evidence type="ECO:0000313" key="1">
    <source>
        <dbReference type="EMBL" id="KAJ0207951.1"/>
    </source>
</evidence>
<proteinExistence type="predicted"/>
<dbReference type="Proteomes" id="UP000235145">
    <property type="component" value="Unassembled WGS sequence"/>
</dbReference>
<keyword evidence="2" id="KW-1185">Reference proteome</keyword>
<protein>
    <submittedName>
        <fullName evidence="1">Uncharacterized protein</fullName>
    </submittedName>
</protein>